<sequence length="268" mass="29057">MDISLGSLIQLHVFPTGRRLWAMQQVERRANERAFPELSAHAQRALEHDRVTRQLDARWAARQLGQVGDPVQRIDAVVDRTLVALRDGAESQAAVARPGDGTIEKVGELLQALFPMGVAAVASMNYADELAAVQRIATRLRGDLAPLIADLGLGRHAERLAELSAEYQAAFTGPRPEPIDFGLVRAARARGQEMLLQAVAMTLGRHPGSGPADLEGRTALLGPVLEQEEAIRKYFRARRMVEDVDPESGDIDADAPPSLPASAMIVIS</sequence>
<evidence type="ECO:0000313" key="2">
    <source>
        <dbReference type="Proteomes" id="UP000067626"/>
    </source>
</evidence>
<gene>
    <name evidence="1" type="ORF">CMC5_032650</name>
</gene>
<dbReference type="OrthoDB" id="5500067at2"/>
<dbReference type="Proteomes" id="UP000067626">
    <property type="component" value="Chromosome"/>
</dbReference>
<accession>A0A0K1EEY1</accession>
<organism evidence="1 2">
    <name type="scientific">Chondromyces crocatus</name>
    <dbReference type="NCBI Taxonomy" id="52"/>
    <lineage>
        <taxon>Bacteria</taxon>
        <taxon>Pseudomonadati</taxon>
        <taxon>Myxococcota</taxon>
        <taxon>Polyangia</taxon>
        <taxon>Polyangiales</taxon>
        <taxon>Polyangiaceae</taxon>
        <taxon>Chondromyces</taxon>
    </lineage>
</organism>
<keyword evidence="2" id="KW-1185">Reference proteome</keyword>
<name>A0A0K1EEY1_CHOCO</name>
<reference evidence="1 2" key="1">
    <citation type="submission" date="2015-07" db="EMBL/GenBank/DDBJ databases">
        <title>Genome analysis of myxobacterium Chondromyces crocatus Cm c5 reveals a high potential for natural compound synthesis and the genetic basis for the loss of fruiting body formation.</title>
        <authorList>
            <person name="Zaburannyi N."/>
            <person name="Bunk B."/>
            <person name="Maier J."/>
            <person name="Overmann J."/>
            <person name="Mueller R."/>
        </authorList>
    </citation>
    <scope>NUCLEOTIDE SEQUENCE [LARGE SCALE GENOMIC DNA]</scope>
    <source>
        <strain evidence="1 2">Cm c5</strain>
    </source>
</reference>
<dbReference type="KEGG" id="ccro:CMC5_032650"/>
<protein>
    <submittedName>
        <fullName evidence="1">Uncharacterized protein</fullName>
    </submittedName>
</protein>
<dbReference type="RefSeq" id="WP_050431260.1">
    <property type="nucleotide sequence ID" value="NZ_CP012159.1"/>
</dbReference>
<proteinExistence type="predicted"/>
<dbReference type="EMBL" id="CP012159">
    <property type="protein sequence ID" value="AKT39118.1"/>
    <property type="molecule type" value="Genomic_DNA"/>
</dbReference>
<dbReference type="AlphaFoldDB" id="A0A0K1EEY1"/>
<evidence type="ECO:0000313" key="1">
    <source>
        <dbReference type="EMBL" id="AKT39118.1"/>
    </source>
</evidence>